<feature type="compositionally biased region" description="Polar residues" evidence="11">
    <location>
        <begin position="369"/>
        <end position="387"/>
    </location>
</feature>
<dbReference type="InParanoid" id="A0A2K1R3Q6"/>
<evidence type="ECO:0000256" key="9">
    <source>
        <dbReference type="ARBA" id="ARBA00025287"/>
    </source>
</evidence>
<evidence type="ECO:0000256" key="6">
    <source>
        <dbReference type="ARBA" id="ARBA00023110"/>
    </source>
</evidence>
<dbReference type="InterPro" id="IPR004327">
    <property type="entry name" value="Phstyr_phstse_ac"/>
</dbReference>
<proteinExistence type="inferred from homology"/>
<feature type="region of interest" description="Disordered" evidence="11">
    <location>
        <begin position="1"/>
        <end position="26"/>
    </location>
</feature>
<accession>A0A2K1R3Q6</accession>
<feature type="region of interest" description="Disordered" evidence="11">
    <location>
        <begin position="410"/>
        <end position="449"/>
    </location>
</feature>
<dbReference type="AlphaFoldDB" id="A0A2K1R3Q6"/>
<dbReference type="GO" id="GO:0008160">
    <property type="term" value="F:protein tyrosine phosphatase activator activity"/>
    <property type="evidence" value="ECO:0007669"/>
    <property type="project" value="TreeGrafter"/>
</dbReference>
<comment type="caution">
    <text evidence="12">The sequence shown here is derived from an EMBL/GenBank/DDBJ whole genome shotgun (WGS) entry which is preliminary data.</text>
</comment>
<evidence type="ECO:0000256" key="1">
    <source>
        <dbReference type="ARBA" id="ARBA00000971"/>
    </source>
</evidence>
<comment type="function">
    <text evidence="9">PPIases accelerate the folding of proteins. It catalyzes the cis-trans isomerization of proline imidic peptide bonds in oligopeptides. Acts as a regulatory subunit for PP2A-like phosphatases modulating their activity or substrate specificity, probably by inducing a conformational change in the catalytic subunit, a direct target of the PPIase. Can reactivate inactive phosphatase PP2A-phosphatase methylesterase complexes (PP2Ai) in presence of ATP and Mg(2+) by dissociating the inactive form from the complex.</text>
</comment>
<sequence>MTDDLRSSKGLRQLDHNSKITPEEPKKRINEGEDLVFFLRTKAYVDIVTFIGQLNRCMFPQRRSDGRIDTWSTNTDAVTLSPEVVRIGALVQTLATVQRETPPETGPRRFGNTAFRTWYKKVEERMPALLQEALPDKVWTHVAPDDQDGLRKELGEYLLGAFGSSERLDYGTGHELSFLAFLGGIWRLNGFAPDESGNEERGIVIGIIAPYLDLVRHLIKSYSLEPAGSHGVWGLDDHCFVPYIFGSAQFSPPVAPESHIPMEGSLGGAPPADAIVNKDFVTKLSEENLYFSAIAFINEVKTGPFWEHSPTLYDISGIKAGWAKINKGLMKMYNAEVLSKFPVVQHLRFGSLFQWEIDPNAMSAAASVHTRSQPNSQGVTKIPNGTPTGMAAGAPKELALQATSAPWTRAQRGIGGFAQPALPSKDGVPSASRAPQDHVLGSARTPRPR</sequence>
<dbReference type="SUPFAM" id="SSF140984">
    <property type="entry name" value="PTPA-like"/>
    <property type="match status" value="1"/>
</dbReference>
<dbReference type="InterPro" id="IPR037218">
    <property type="entry name" value="PTPA_sf"/>
</dbReference>
<evidence type="ECO:0000256" key="4">
    <source>
        <dbReference type="ARBA" id="ARBA00011019"/>
    </source>
</evidence>
<evidence type="ECO:0000313" key="12">
    <source>
        <dbReference type="EMBL" id="PNS21920.1"/>
    </source>
</evidence>
<protein>
    <recommendedName>
        <fullName evidence="10">Serine/threonine-protein phosphatase 2A activator</fullName>
        <ecNumber evidence="10">5.2.1.8</ecNumber>
    </recommendedName>
    <alternativeName>
        <fullName evidence="10">Phosphotyrosyl phosphatase activator</fullName>
    </alternativeName>
</protein>
<keyword evidence="5 10" id="KW-0963">Cytoplasm</keyword>
<dbReference type="GO" id="GO:0000159">
    <property type="term" value="C:protein phosphatase type 2A complex"/>
    <property type="evidence" value="ECO:0007669"/>
    <property type="project" value="TreeGrafter"/>
</dbReference>
<dbReference type="Gene3D" id="1.20.120.1150">
    <property type="match status" value="1"/>
</dbReference>
<evidence type="ECO:0000256" key="10">
    <source>
        <dbReference type="RuleBase" id="RU361210"/>
    </source>
</evidence>
<dbReference type="STRING" id="2082308.A0A2K1R3Q6"/>
<evidence type="ECO:0000256" key="3">
    <source>
        <dbReference type="ARBA" id="ARBA00004496"/>
    </source>
</evidence>
<dbReference type="FunFam" id="1.20.120.1150:FF:000003">
    <property type="entry name" value="Serine/threonine-protein phosphatase 2A activator"/>
    <property type="match status" value="1"/>
</dbReference>
<evidence type="ECO:0000256" key="11">
    <source>
        <dbReference type="SAM" id="MobiDB-lite"/>
    </source>
</evidence>
<dbReference type="FunCoup" id="A0A2K1R3Q6">
    <property type="interactions" value="81"/>
</dbReference>
<dbReference type="CDD" id="cd04087">
    <property type="entry name" value="PTPA"/>
    <property type="match status" value="1"/>
</dbReference>
<dbReference type="OrthoDB" id="16120at2759"/>
<comment type="subcellular location">
    <subcellularLocation>
        <location evidence="3 10">Cytoplasm</location>
    </subcellularLocation>
    <subcellularLocation>
        <location evidence="2">Nucleus</location>
    </subcellularLocation>
</comment>
<gene>
    <name evidence="12" type="ORF">CAC42_518</name>
</gene>
<reference evidence="12 13" key="1">
    <citation type="submission" date="2017-06" db="EMBL/GenBank/DDBJ databases">
        <title>Draft genome sequence of a variant of Elsinoe murrayae.</title>
        <authorList>
            <person name="Cheng Q."/>
        </authorList>
    </citation>
    <scope>NUCLEOTIDE SEQUENCE [LARGE SCALE GENOMIC DNA]</scope>
    <source>
        <strain evidence="12 13">CQ-2017a</strain>
    </source>
</reference>
<dbReference type="InterPro" id="IPR043170">
    <property type="entry name" value="PTPA_C_lid"/>
</dbReference>
<comment type="similarity">
    <text evidence="4 10">Belongs to the PTPA-type PPIase family.</text>
</comment>
<dbReference type="GO" id="GO:0003755">
    <property type="term" value="F:peptidyl-prolyl cis-trans isomerase activity"/>
    <property type="evidence" value="ECO:0007669"/>
    <property type="project" value="UniProtKB-KW"/>
</dbReference>
<keyword evidence="6 10" id="KW-0697">Rotamase</keyword>
<evidence type="ECO:0000313" key="13">
    <source>
        <dbReference type="Proteomes" id="UP000243797"/>
    </source>
</evidence>
<keyword evidence="7 10" id="KW-0413">Isomerase</keyword>
<dbReference type="PANTHER" id="PTHR10012:SF3">
    <property type="entry name" value="SERINE_THREONINE-PROTEIN PHOSPHATASE 2A ACTIVATOR 1"/>
    <property type="match status" value="1"/>
</dbReference>
<dbReference type="GO" id="GO:0005737">
    <property type="term" value="C:cytoplasm"/>
    <property type="evidence" value="ECO:0007669"/>
    <property type="project" value="UniProtKB-SubCell"/>
</dbReference>
<dbReference type="GO" id="GO:0005634">
    <property type="term" value="C:nucleus"/>
    <property type="evidence" value="ECO:0007669"/>
    <property type="project" value="UniProtKB-SubCell"/>
</dbReference>
<evidence type="ECO:0000256" key="5">
    <source>
        <dbReference type="ARBA" id="ARBA00022490"/>
    </source>
</evidence>
<comment type="catalytic activity">
    <reaction evidence="1 10">
        <text>[protein]-peptidylproline (omega=180) = [protein]-peptidylproline (omega=0)</text>
        <dbReference type="Rhea" id="RHEA:16237"/>
        <dbReference type="Rhea" id="RHEA-COMP:10747"/>
        <dbReference type="Rhea" id="RHEA-COMP:10748"/>
        <dbReference type="ChEBI" id="CHEBI:83833"/>
        <dbReference type="ChEBI" id="CHEBI:83834"/>
        <dbReference type="EC" id="5.2.1.8"/>
    </reaction>
</comment>
<dbReference type="PANTHER" id="PTHR10012">
    <property type="entry name" value="SERINE/THREONINE-PROTEIN PHOSPHATASE 2A REGULATORY SUBUNIT B"/>
    <property type="match status" value="1"/>
</dbReference>
<dbReference type="EC" id="5.2.1.8" evidence="10"/>
<organism evidence="12 13">
    <name type="scientific">Sphaceloma murrayae</name>
    <dbReference type="NCBI Taxonomy" id="2082308"/>
    <lineage>
        <taxon>Eukaryota</taxon>
        <taxon>Fungi</taxon>
        <taxon>Dikarya</taxon>
        <taxon>Ascomycota</taxon>
        <taxon>Pezizomycotina</taxon>
        <taxon>Dothideomycetes</taxon>
        <taxon>Dothideomycetidae</taxon>
        <taxon>Myriangiales</taxon>
        <taxon>Elsinoaceae</taxon>
        <taxon>Sphaceloma</taxon>
    </lineage>
</organism>
<dbReference type="EMBL" id="NKHZ01000001">
    <property type="protein sequence ID" value="PNS21920.1"/>
    <property type="molecule type" value="Genomic_DNA"/>
</dbReference>
<evidence type="ECO:0000256" key="8">
    <source>
        <dbReference type="ARBA" id="ARBA00023242"/>
    </source>
</evidence>
<keyword evidence="13" id="KW-1185">Reference proteome</keyword>
<feature type="region of interest" description="Disordered" evidence="11">
    <location>
        <begin position="366"/>
        <end position="392"/>
    </location>
</feature>
<evidence type="ECO:0000256" key="7">
    <source>
        <dbReference type="ARBA" id="ARBA00023235"/>
    </source>
</evidence>
<dbReference type="Proteomes" id="UP000243797">
    <property type="component" value="Unassembled WGS sequence"/>
</dbReference>
<dbReference type="PIRSF" id="PIRSF016325">
    <property type="entry name" value="Phstyr_phstse_ac"/>
    <property type="match status" value="1"/>
</dbReference>
<keyword evidence="8" id="KW-0539">Nucleus</keyword>
<evidence type="ECO:0000256" key="2">
    <source>
        <dbReference type="ARBA" id="ARBA00004123"/>
    </source>
</evidence>
<dbReference type="GO" id="GO:0007052">
    <property type="term" value="P:mitotic spindle organization"/>
    <property type="evidence" value="ECO:0007669"/>
    <property type="project" value="TreeGrafter"/>
</dbReference>
<dbReference type="Pfam" id="PF03095">
    <property type="entry name" value="PTPA"/>
    <property type="match status" value="1"/>
</dbReference>
<name>A0A2K1R3Q6_9PEZI</name>